<name>A0A6J7H2F0_9ZZZZ</name>
<proteinExistence type="predicted"/>
<reference evidence="2" key="1">
    <citation type="submission" date="2020-05" db="EMBL/GenBank/DDBJ databases">
        <authorList>
            <person name="Chiriac C."/>
            <person name="Salcher M."/>
            <person name="Ghai R."/>
            <person name="Kavagutti S V."/>
        </authorList>
    </citation>
    <scope>NUCLEOTIDE SEQUENCE</scope>
</reference>
<feature type="compositionally biased region" description="Basic and acidic residues" evidence="1">
    <location>
        <begin position="161"/>
        <end position="171"/>
    </location>
</feature>
<organism evidence="2">
    <name type="scientific">freshwater metagenome</name>
    <dbReference type="NCBI Taxonomy" id="449393"/>
    <lineage>
        <taxon>unclassified sequences</taxon>
        <taxon>metagenomes</taxon>
        <taxon>ecological metagenomes</taxon>
    </lineage>
</organism>
<feature type="region of interest" description="Disordered" evidence="1">
    <location>
        <begin position="96"/>
        <end position="117"/>
    </location>
</feature>
<dbReference type="EMBL" id="CAFBLX010000290">
    <property type="protein sequence ID" value="CAB4913248.1"/>
    <property type="molecule type" value="Genomic_DNA"/>
</dbReference>
<gene>
    <name evidence="2" type="ORF">UFOPK3472_03171</name>
</gene>
<accession>A0A6J7H2F0</accession>
<feature type="region of interest" description="Disordered" evidence="1">
    <location>
        <begin position="160"/>
        <end position="180"/>
    </location>
</feature>
<protein>
    <submittedName>
        <fullName evidence="2">Unannotated protein</fullName>
    </submittedName>
</protein>
<evidence type="ECO:0000313" key="2">
    <source>
        <dbReference type="EMBL" id="CAB4913248.1"/>
    </source>
</evidence>
<dbReference type="AlphaFoldDB" id="A0A6J7H2F0"/>
<evidence type="ECO:0000256" key="1">
    <source>
        <dbReference type="SAM" id="MobiDB-lite"/>
    </source>
</evidence>
<sequence>MEADLDRELLEDGCEHRAAALLGIALTFFPSRDLLALLLHASQLSRRAGQHDAATTVADGQSSGAFGCSRYLELVDDRLKTFGLDVADRDHRRTVTGTDDAAATSDESGSSTDQLRDGQEVGVLCAVRGDGLGGDEALRVSDHLDRRGLGGVEALQLQRAQRGDLSEEDARQRHRSRGQCRFGGPVGAGGVVVGEVLLEHPTDRVEADRADDQQLVGHGREYCCGLVDEIGQFGLECGIARELFERTQPGRTLTTERQGVRLARGESICQSPRAATASRGFACVACASRAASV</sequence>